<dbReference type="OrthoDB" id="2130629at2759"/>
<evidence type="ECO:0000256" key="1">
    <source>
        <dbReference type="ARBA" id="ARBA00011079"/>
    </source>
</evidence>
<dbReference type="OMA" id="QTCNQMV"/>
<dbReference type="InterPro" id="IPR008758">
    <property type="entry name" value="Peptidase_S28"/>
</dbReference>
<dbReference type="GO" id="GO:0070008">
    <property type="term" value="F:serine-type exopeptidase activity"/>
    <property type="evidence" value="ECO:0007669"/>
    <property type="project" value="InterPro"/>
</dbReference>
<dbReference type="InterPro" id="IPR029058">
    <property type="entry name" value="AB_hydrolase_fold"/>
</dbReference>
<evidence type="ECO:0000313" key="7">
    <source>
        <dbReference type="EMBL" id="CDW82359.1"/>
    </source>
</evidence>
<dbReference type="Pfam" id="PF05577">
    <property type="entry name" value="Peptidase_S28"/>
    <property type="match status" value="1"/>
</dbReference>
<dbReference type="PANTHER" id="PTHR11010:SF38">
    <property type="entry name" value="LYSOSOMAL PRO-X CARBOXYPEPTIDASE"/>
    <property type="match status" value="1"/>
</dbReference>
<evidence type="ECO:0000256" key="5">
    <source>
        <dbReference type="ARBA" id="ARBA00023180"/>
    </source>
</evidence>
<dbReference type="InterPro" id="IPR042269">
    <property type="entry name" value="Ser_carbopepase_S28_SKS"/>
</dbReference>
<keyword evidence="5" id="KW-0325">Glycoprotein</keyword>
<protein>
    <recommendedName>
        <fullName evidence="9">Lysosomal pro-x carboxypeptidase</fullName>
    </recommendedName>
</protein>
<dbReference type="Gene3D" id="1.20.120.980">
    <property type="entry name" value="Serine carboxypeptidase S28, SKS domain"/>
    <property type="match status" value="1"/>
</dbReference>
<dbReference type="GO" id="GO:0008239">
    <property type="term" value="F:dipeptidyl-peptidase activity"/>
    <property type="evidence" value="ECO:0007669"/>
    <property type="project" value="TreeGrafter"/>
</dbReference>
<evidence type="ECO:0000256" key="6">
    <source>
        <dbReference type="SAM" id="SignalP"/>
    </source>
</evidence>
<keyword evidence="3 6" id="KW-0732">Signal</keyword>
<feature type="chain" id="PRO_5001729455" description="Lysosomal pro-x carboxypeptidase" evidence="6">
    <location>
        <begin position="25"/>
        <end position="517"/>
    </location>
</feature>
<dbReference type="Gene3D" id="3.40.50.1820">
    <property type="entry name" value="alpha/beta hydrolase"/>
    <property type="match status" value="1"/>
</dbReference>
<feature type="signal peptide" evidence="6">
    <location>
        <begin position="1"/>
        <end position="24"/>
    </location>
</feature>
<dbReference type="GO" id="GO:0006508">
    <property type="term" value="P:proteolysis"/>
    <property type="evidence" value="ECO:0007669"/>
    <property type="project" value="UniProtKB-KW"/>
</dbReference>
<evidence type="ECO:0000313" key="8">
    <source>
        <dbReference type="Proteomes" id="UP000039865"/>
    </source>
</evidence>
<dbReference type="EMBL" id="CCKQ01010842">
    <property type="protein sequence ID" value="CDW82359.1"/>
    <property type="molecule type" value="Genomic_DNA"/>
</dbReference>
<keyword evidence="4" id="KW-0378">Hydrolase</keyword>
<evidence type="ECO:0000256" key="3">
    <source>
        <dbReference type="ARBA" id="ARBA00022729"/>
    </source>
</evidence>
<dbReference type="SUPFAM" id="SSF53474">
    <property type="entry name" value="alpha/beta-Hydrolases"/>
    <property type="match status" value="1"/>
</dbReference>
<evidence type="ECO:0000256" key="2">
    <source>
        <dbReference type="ARBA" id="ARBA00022670"/>
    </source>
</evidence>
<organism evidence="7 8">
    <name type="scientific">Stylonychia lemnae</name>
    <name type="common">Ciliate</name>
    <dbReference type="NCBI Taxonomy" id="5949"/>
    <lineage>
        <taxon>Eukaryota</taxon>
        <taxon>Sar</taxon>
        <taxon>Alveolata</taxon>
        <taxon>Ciliophora</taxon>
        <taxon>Intramacronucleata</taxon>
        <taxon>Spirotrichea</taxon>
        <taxon>Stichotrichia</taxon>
        <taxon>Sporadotrichida</taxon>
        <taxon>Oxytrichidae</taxon>
        <taxon>Stylonychinae</taxon>
        <taxon>Stylonychia</taxon>
    </lineage>
</organism>
<evidence type="ECO:0008006" key="9">
    <source>
        <dbReference type="Google" id="ProtNLM"/>
    </source>
</evidence>
<gene>
    <name evidence="7" type="primary">Contig6621.g315</name>
    <name evidence="7" type="ORF">STYLEM_11391</name>
</gene>
<reference evidence="7 8" key="1">
    <citation type="submission" date="2014-06" db="EMBL/GenBank/DDBJ databases">
        <authorList>
            <person name="Swart Estienne"/>
        </authorList>
    </citation>
    <scope>NUCLEOTIDE SEQUENCE [LARGE SCALE GENOMIC DNA]</scope>
    <source>
        <strain evidence="7 8">130c</strain>
    </source>
</reference>
<name>A0A078AJF3_STYLE</name>
<dbReference type="Proteomes" id="UP000039865">
    <property type="component" value="Unassembled WGS sequence"/>
</dbReference>
<dbReference type="AlphaFoldDB" id="A0A078AJF3"/>
<dbReference type="InParanoid" id="A0A078AJF3"/>
<comment type="similarity">
    <text evidence="1">Belongs to the peptidase S28 family.</text>
</comment>
<sequence length="517" mass="57407">MKQLGYQFLALFGLVSIQSDYVAGLMKNKRFQTHETQAYKEQQRLLQSSNRPADSFFDVDLDHFVTNGVSTTFKLRYLIDESNVKGNNAPILFYCGNEGDVTSFWDNSGYVTDFLAQQMNAVVLFGEHRYYGSSKPMGVDSFKPENVKFLTVEQAMMDYVKLIQSIKSQDKYKNSAVIAFGGSYGGMLASWIRMKYPHIIQGAHAASAPILFFPGTVSPYAFNELVTRTYRDVIPGFDCSSVVKKGLQLLNSYKGDNTHYQDIKNAFNTCDGQPSSSDQVQLLLDSIQDALGTMAMVNYPYPTGFEAPLPANPVKAACTAAGVPVSDLDYINSLAKIFLVFTNSSGQTKCTNLTGGSQQGALDSQGWDYQTCQEFVMPISQSGKTDMFLPQPYDPDQIFTDCAQKGLVPQFDYILDTFGGRNINKDFAHVSNIIFSNGDLDPWRAGGVPEGTLKDNKDILIRLIKGGAHHLDLRAPNKDDPQDVTDARTSFTALIQKWVSDYADILKPSQKETLFIQ</sequence>
<proteinExistence type="inferred from homology"/>
<keyword evidence="2" id="KW-0645">Protease</keyword>
<keyword evidence="8" id="KW-1185">Reference proteome</keyword>
<dbReference type="PANTHER" id="PTHR11010">
    <property type="entry name" value="PROTEASE S28 PRO-X CARBOXYPEPTIDASE-RELATED"/>
    <property type="match status" value="1"/>
</dbReference>
<accession>A0A078AJF3</accession>
<evidence type="ECO:0000256" key="4">
    <source>
        <dbReference type="ARBA" id="ARBA00022801"/>
    </source>
</evidence>